<comment type="subcellular location">
    <subcellularLocation>
        <location evidence="1">Membrane</location>
        <topology evidence="1">Multi-pass membrane protein</topology>
    </subcellularLocation>
</comment>
<keyword evidence="3 5" id="KW-1133">Transmembrane helix</keyword>
<feature type="transmembrane region" description="Helical" evidence="5">
    <location>
        <begin position="71"/>
        <end position="93"/>
    </location>
</feature>
<evidence type="ECO:0000313" key="7">
    <source>
        <dbReference type="EMBL" id="KAJ5307858.1"/>
    </source>
</evidence>
<dbReference type="Proteomes" id="UP001147746">
    <property type="component" value="Unassembled WGS sequence"/>
</dbReference>
<dbReference type="GO" id="GO:0072659">
    <property type="term" value="P:protein localization to plasma membrane"/>
    <property type="evidence" value="ECO:0007669"/>
    <property type="project" value="TreeGrafter"/>
</dbReference>
<reference evidence="7" key="1">
    <citation type="submission" date="2022-12" db="EMBL/GenBank/DDBJ databases">
        <authorList>
            <person name="Petersen C."/>
        </authorList>
    </citation>
    <scope>NUCLEOTIDE SEQUENCE</scope>
    <source>
        <strain evidence="7">IBT 21472</strain>
    </source>
</reference>
<keyword evidence="2 5" id="KW-0812">Transmembrane</keyword>
<evidence type="ECO:0000256" key="1">
    <source>
        <dbReference type="ARBA" id="ARBA00004141"/>
    </source>
</evidence>
<evidence type="ECO:0000256" key="4">
    <source>
        <dbReference type="ARBA" id="ARBA00023136"/>
    </source>
</evidence>
<evidence type="ECO:0000256" key="2">
    <source>
        <dbReference type="ARBA" id="ARBA00022692"/>
    </source>
</evidence>
<reference evidence="7" key="2">
    <citation type="journal article" date="2023" name="IMA Fungus">
        <title>Comparative genomic study of the Penicillium genus elucidates a diverse pangenome and 15 lateral gene transfer events.</title>
        <authorList>
            <person name="Petersen C."/>
            <person name="Sorensen T."/>
            <person name="Nielsen M.R."/>
            <person name="Sondergaard T.E."/>
            <person name="Sorensen J.L."/>
            <person name="Fitzpatrick D.A."/>
            <person name="Frisvad J.C."/>
            <person name="Nielsen K.L."/>
        </authorList>
    </citation>
    <scope>NUCLEOTIDE SEQUENCE</scope>
    <source>
        <strain evidence="7">IBT 21472</strain>
    </source>
</reference>
<dbReference type="OrthoDB" id="5423111at2759"/>
<dbReference type="EMBL" id="JAPZBO010000008">
    <property type="protein sequence ID" value="KAJ5307858.1"/>
    <property type="molecule type" value="Genomic_DNA"/>
</dbReference>
<feature type="transmembrane region" description="Helical" evidence="5">
    <location>
        <begin position="12"/>
        <end position="34"/>
    </location>
</feature>
<proteinExistence type="predicted"/>
<dbReference type="InterPro" id="IPR008253">
    <property type="entry name" value="Marvel"/>
</dbReference>
<evidence type="ECO:0000259" key="6">
    <source>
        <dbReference type="Pfam" id="PF01284"/>
    </source>
</evidence>
<feature type="transmembrane region" description="Helical" evidence="5">
    <location>
        <begin position="40"/>
        <end position="59"/>
    </location>
</feature>
<evidence type="ECO:0000256" key="5">
    <source>
        <dbReference type="SAM" id="Phobius"/>
    </source>
</evidence>
<dbReference type="AlphaFoldDB" id="A0A9W9H007"/>
<name>A0A9W9H007_9EURO</name>
<dbReference type="GO" id="GO:0070941">
    <property type="term" value="P:eisosome assembly"/>
    <property type="evidence" value="ECO:0007669"/>
    <property type="project" value="TreeGrafter"/>
</dbReference>
<dbReference type="GO" id="GO:0032126">
    <property type="term" value="C:eisosome"/>
    <property type="evidence" value="ECO:0007669"/>
    <property type="project" value="TreeGrafter"/>
</dbReference>
<dbReference type="PANTHER" id="PTHR28165">
    <property type="entry name" value="NON-CLASSICAL EXPORT PROTEIN 2-RELATED"/>
    <property type="match status" value="1"/>
</dbReference>
<comment type="caution">
    <text evidence="7">The sequence shown here is derived from an EMBL/GenBank/DDBJ whole genome shotgun (WGS) entry which is preliminary data.</text>
</comment>
<feature type="transmembrane region" description="Helical" evidence="5">
    <location>
        <begin position="130"/>
        <end position="150"/>
    </location>
</feature>
<gene>
    <name evidence="7" type="ORF">N7476_008514</name>
</gene>
<keyword evidence="4 5" id="KW-0472">Membrane</keyword>
<keyword evidence="8" id="KW-1185">Reference proteome</keyword>
<dbReference type="InterPro" id="IPR052649">
    <property type="entry name" value="NCE102-like"/>
</dbReference>
<organism evidence="7 8">
    <name type="scientific">Penicillium atrosanguineum</name>
    <dbReference type="NCBI Taxonomy" id="1132637"/>
    <lineage>
        <taxon>Eukaryota</taxon>
        <taxon>Fungi</taxon>
        <taxon>Dikarya</taxon>
        <taxon>Ascomycota</taxon>
        <taxon>Pezizomycotina</taxon>
        <taxon>Eurotiomycetes</taxon>
        <taxon>Eurotiomycetidae</taxon>
        <taxon>Eurotiales</taxon>
        <taxon>Aspergillaceae</taxon>
        <taxon>Penicillium</taxon>
    </lineage>
</organism>
<accession>A0A9W9H007</accession>
<dbReference type="Pfam" id="PF01284">
    <property type="entry name" value="MARVEL"/>
    <property type="match status" value="1"/>
</dbReference>
<evidence type="ECO:0000313" key="8">
    <source>
        <dbReference type="Proteomes" id="UP001147746"/>
    </source>
</evidence>
<dbReference type="GO" id="GO:0005886">
    <property type="term" value="C:plasma membrane"/>
    <property type="evidence" value="ECO:0007669"/>
    <property type="project" value="TreeGrafter"/>
</dbReference>
<protein>
    <recommendedName>
        <fullName evidence="6">MARVEL domain-containing protein</fullName>
    </recommendedName>
</protein>
<evidence type="ECO:0000256" key="3">
    <source>
        <dbReference type="ARBA" id="ARBA00022989"/>
    </source>
</evidence>
<dbReference type="PANTHER" id="PTHR28165:SF1">
    <property type="entry name" value="NON-CLASSICAL EXPORT PROTEIN 2-RELATED"/>
    <property type="match status" value="1"/>
</dbReference>
<feature type="domain" description="MARVEL" evidence="6">
    <location>
        <begin position="6"/>
        <end position="144"/>
    </location>
</feature>
<sequence>MSLRVVQLGLRVWEFLWTVLIMSLVGNMIAEAFAGNPSSINYVMFVSAFSMFTLFYLFPASWNSDWAIHPIIMIIVDGLNAVFFFCAAIALAAKLEAHSCTNKQYLINNEITNGAHNMTKRCREAQASTAFLWFGWAGYMASVVISVFMSRTSTSTMRGRSGSRRRPNMAQV</sequence>